<sequence>MAPLRSWLALILLVALIGCEAAPREEVADTASLNEQEPQVQLRESSTTPKNETEEEEEEGPGFTERVPISWLRPVIPDEEFERRASPLVRDSLLAEDLDMAEFSGEGEDAQGEPSQSESPPSSGENFHSEDALILSAEAHKDATPSADGYYMKAPSHSPLDLDAPSSTSPHTPQDVVTPSSVSPEEEEITESPGEEETATRAIPEDWKPDLPAPETEENAEDEEGFVGREPPPPPSETKLWVTPAKLASMPVVQVDKDTDLADFGKFRLADGVKAKFASPEFPDEYPRYVWNTWQFLAADGGGPLRLSCGVVDLGLGDTVRVHPEGGENFTFHSYDFRIEVYAASAMLVELRSDRQDSGRLQCTVRAGPVDATEEAETVEEEVEEFPADLKKVDLNYAECGKTKFSTRIVGGTEPPAHAFPWLVALQTRKRKKQFCGGTIINERFILTAAHCVDRRKPTGLAIAVAKHKRRDDPTEKIFNVKNIKIHEKYNRATQDRDIAIIELTRSLRSMIADERGWVRPICLPRKTCRSENNCYTARSAILAGWGLLDSTFFEGPATVQYVKVPVLSNNQCQENYAKDRIGITRRMVCAGYPDGGKDSCQGDSGGPMAVVSADEVYTLAGVVSFGKGCALPGYPGVYVRVSEFTDWIRDNTRL</sequence>
<dbReference type="GO" id="GO:0006508">
    <property type="term" value="P:proteolysis"/>
    <property type="evidence" value="ECO:0007669"/>
    <property type="project" value="UniProtKB-KW"/>
</dbReference>
<feature type="chain" id="PRO_5025476726" evidence="7">
    <location>
        <begin position="22"/>
        <end position="655"/>
    </location>
</feature>
<evidence type="ECO:0000256" key="7">
    <source>
        <dbReference type="SAM" id="SignalP"/>
    </source>
</evidence>
<dbReference type="AlphaFoldDB" id="A0A6A4VPG4"/>
<organism evidence="9 10">
    <name type="scientific">Amphibalanus amphitrite</name>
    <name type="common">Striped barnacle</name>
    <name type="synonym">Balanus amphitrite</name>
    <dbReference type="NCBI Taxonomy" id="1232801"/>
    <lineage>
        <taxon>Eukaryota</taxon>
        <taxon>Metazoa</taxon>
        <taxon>Ecdysozoa</taxon>
        <taxon>Arthropoda</taxon>
        <taxon>Crustacea</taxon>
        <taxon>Multicrustacea</taxon>
        <taxon>Cirripedia</taxon>
        <taxon>Thoracica</taxon>
        <taxon>Thoracicalcarea</taxon>
        <taxon>Balanomorpha</taxon>
        <taxon>Balanoidea</taxon>
        <taxon>Balanidae</taxon>
        <taxon>Amphibalaninae</taxon>
        <taxon>Amphibalanus</taxon>
    </lineage>
</organism>
<feature type="compositionally biased region" description="Acidic residues" evidence="6">
    <location>
        <begin position="184"/>
        <end position="197"/>
    </location>
</feature>
<protein>
    <submittedName>
        <fullName evidence="9">Proclotting enzyme</fullName>
    </submittedName>
</protein>
<dbReference type="InterPro" id="IPR001314">
    <property type="entry name" value="Peptidase_S1A"/>
</dbReference>
<dbReference type="SMART" id="SM00020">
    <property type="entry name" value="Tryp_SPc"/>
    <property type="match status" value="1"/>
</dbReference>
<gene>
    <name evidence="9" type="primary">PCE_8</name>
    <name evidence="9" type="ORF">FJT64_009431</name>
</gene>
<dbReference type="PROSITE" id="PS00135">
    <property type="entry name" value="TRYPSIN_SER"/>
    <property type="match status" value="1"/>
</dbReference>
<evidence type="ECO:0000256" key="4">
    <source>
        <dbReference type="ARBA" id="ARBA00023157"/>
    </source>
</evidence>
<dbReference type="CDD" id="cd00190">
    <property type="entry name" value="Tryp_SPc"/>
    <property type="match status" value="1"/>
</dbReference>
<dbReference type="PROSITE" id="PS00134">
    <property type="entry name" value="TRYPSIN_HIS"/>
    <property type="match status" value="1"/>
</dbReference>
<keyword evidence="1 5" id="KW-0645">Protease</keyword>
<dbReference type="InterPro" id="IPR043504">
    <property type="entry name" value="Peptidase_S1_PA_chymotrypsin"/>
</dbReference>
<dbReference type="FunFam" id="2.40.10.10:FF:000006">
    <property type="entry name" value="Serine proteinase stubble"/>
    <property type="match status" value="1"/>
</dbReference>
<dbReference type="PANTHER" id="PTHR24264">
    <property type="entry name" value="TRYPSIN-RELATED"/>
    <property type="match status" value="1"/>
</dbReference>
<dbReference type="PROSITE" id="PS51257">
    <property type="entry name" value="PROKAR_LIPOPROTEIN"/>
    <property type="match status" value="1"/>
</dbReference>
<evidence type="ECO:0000313" key="10">
    <source>
        <dbReference type="Proteomes" id="UP000440578"/>
    </source>
</evidence>
<dbReference type="Gene3D" id="2.40.10.10">
    <property type="entry name" value="Trypsin-like serine proteases"/>
    <property type="match status" value="1"/>
</dbReference>
<dbReference type="Proteomes" id="UP000440578">
    <property type="component" value="Unassembled WGS sequence"/>
</dbReference>
<evidence type="ECO:0000256" key="6">
    <source>
        <dbReference type="SAM" id="MobiDB-lite"/>
    </source>
</evidence>
<comment type="caution">
    <text evidence="9">The sequence shown here is derived from an EMBL/GenBank/DDBJ whole genome shotgun (WGS) entry which is preliminary data.</text>
</comment>
<keyword evidence="3 5" id="KW-0720">Serine protease</keyword>
<dbReference type="GO" id="GO:0005615">
    <property type="term" value="C:extracellular space"/>
    <property type="evidence" value="ECO:0007669"/>
    <property type="project" value="TreeGrafter"/>
</dbReference>
<dbReference type="InterPro" id="IPR033116">
    <property type="entry name" value="TRYPSIN_SER"/>
</dbReference>
<evidence type="ECO:0000259" key="8">
    <source>
        <dbReference type="PROSITE" id="PS50240"/>
    </source>
</evidence>
<reference evidence="9 10" key="1">
    <citation type="submission" date="2019-07" db="EMBL/GenBank/DDBJ databases">
        <title>Draft genome assembly of a fouling barnacle, Amphibalanus amphitrite (Darwin, 1854): The first reference genome for Thecostraca.</title>
        <authorList>
            <person name="Kim W."/>
        </authorList>
    </citation>
    <scope>NUCLEOTIDE SEQUENCE [LARGE SCALE GENOMIC DNA]</scope>
    <source>
        <strain evidence="9">SNU_AA5</strain>
        <tissue evidence="9">Soma without cirri and trophi</tissue>
    </source>
</reference>
<evidence type="ECO:0000313" key="9">
    <source>
        <dbReference type="EMBL" id="KAF0292612.1"/>
    </source>
</evidence>
<accession>A0A6A4VPG4</accession>
<feature type="compositionally biased region" description="Acidic residues" evidence="6">
    <location>
        <begin position="94"/>
        <end position="111"/>
    </location>
</feature>
<keyword evidence="10" id="KW-1185">Reference proteome</keyword>
<dbReference type="PANTHER" id="PTHR24264:SF54">
    <property type="entry name" value="PEPTIDASE S1 DOMAIN-CONTAINING PROTEIN"/>
    <property type="match status" value="1"/>
</dbReference>
<dbReference type="InterPro" id="IPR018114">
    <property type="entry name" value="TRYPSIN_HIS"/>
</dbReference>
<evidence type="ECO:0000256" key="2">
    <source>
        <dbReference type="ARBA" id="ARBA00022801"/>
    </source>
</evidence>
<dbReference type="OrthoDB" id="9425590at2759"/>
<dbReference type="SUPFAM" id="SSF50494">
    <property type="entry name" value="Trypsin-like serine proteases"/>
    <property type="match status" value="1"/>
</dbReference>
<dbReference type="InterPro" id="IPR050127">
    <property type="entry name" value="Serine_Proteases_S1"/>
</dbReference>
<name>A0A6A4VPG4_AMPAM</name>
<dbReference type="PRINTS" id="PR00722">
    <property type="entry name" value="CHYMOTRYPSIN"/>
</dbReference>
<dbReference type="InterPro" id="IPR001254">
    <property type="entry name" value="Trypsin_dom"/>
</dbReference>
<dbReference type="EMBL" id="VIIS01001802">
    <property type="protein sequence ID" value="KAF0292612.1"/>
    <property type="molecule type" value="Genomic_DNA"/>
</dbReference>
<feature type="domain" description="Peptidase S1" evidence="8">
    <location>
        <begin position="409"/>
        <end position="654"/>
    </location>
</feature>
<keyword evidence="7" id="KW-0732">Signal</keyword>
<keyword evidence="2 5" id="KW-0378">Hydrolase</keyword>
<dbReference type="PROSITE" id="PS50240">
    <property type="entry name" value="TRYPSIN_DOM"/>
    <property type="match status" value="1"/>
</dbReference>
<evidence type="ECO:0000256" key="3">
    <source>
        <dbReference type="ARBA" id="ARBA00022825"/>
    </source>
</evidence>
<keyword evidence="4" id="KW-1015">Disulfide bond</keyword>
<feature type="compositionally biased region" description="Polar residues" evidence="6">
    <location>
        <begin position="31"/>
        <end position="43"/>
    </location>
</feature>
<evidence type="ECO:0000256" key="1">
    <source>
        <dbReference type="ARBA" id="ARBA00022670"/>
    </source>
</evidence>
<dbReference type="GO" id="GO:0004252">
    <property type="term" value="F:serine-type endopeptidase activity"/>
    <property type="evidence" value="ECO:0007669"/>
    <property type="project" value="InterPro"/>
</dbReference>
<proteinExistence type="predicted"/>
<dbReference type="InterPro" id="IPR009003">
    <property type="entry name" value="Peptidase_S1_PA"/>
</dbReference>
<evidence type="ECO:0000256" key="5">
    <source>
        <dbReference type="RuleBase" id="RU363034"/>
    </source>
</evidence>
<feature type="region of interest" description="Disordered" evidence="6">
    <location>
        <begin position="26"/>
        <end position="239"/>
    </location>
</feature>
<dbReference type="Pfam" id="PF00089">
    <property type="entry name" value="Trypsin"/>
    <property type="match status" value="1"/>
</dbReference>
<feature type="signal peptide" evidence="7">
    <location>
        <begin position="1"/>
        <end position="21"/>
    </location>
</feature>
<feature type="compositionally biased region" description="Low complexity" evidence="6">
    <location>
        <begin position="112"/>
        <end position="125"/>
    </location>
</feature>
<feature type="compositionally biased region" description="Acidic residues" evidence="6">
    <location>
        <begin position="215"/>
        <end position="225"/>
    </location>
</feature>